<evidence type="ECO:0000313" key="2">
    <source>
        <dbReference type="Proteomes" id="UP000030643"/>
    </source>
</evidence>
<dbReference type="RefSeq" id="WP_027699433.1">
    <property type="nucleotide sequence ID" value="NZ_DF820493.1"/>
</dbReference>
<proteinExistence type="predicted"/>
<dbReference type="Proteomes" id="UP000030643">
    <property type="component" value="Unassembled WGS sequence"/>
</dbReference>
<reference evidence="2" key="1">
    <citation type="journal article" date="2014" name="Genome Announc.">
        <title>Draft genome sequence of Weissella oryzae SG25T, isolated from fermented rice grains.</title>
        <authorList>
            <person name="Tanizawa Y."/>
            <person name="Fujisawa T."/>
            <person name="Mochizuki T."/>
            <person name="Kaminuma E."/>
            <person name="Suzuki Y."/>
            <person name="Nakamura Y."/>
            <person name="Tohno M."/>
        </authorList>
    </citation>
    <scope>NUCLEOTIDE SEQUENCE [LARGE SCALE GENOMIC DNA]</scope>
    <source>
        <strain evidence="2">DSM 25784 / JCM 18191 / LMG 30913 / SG25</strain>
    </source>
</reference>
<dbReference type="AlphaFoldDB" id="A0A069CUI1"/>
<organism evidence="1 2">
    <name type="scientific">Weissella oryzae (strain DSM 25784 / JCM 18191 / LMG 30913 / SG25)</name>
    <dbReference type="NCBI Taxonomy" id="1329250"/>
    <lineage>
        <taxon>Bacteria</taxon>
        <taxon>Bacillati</taxon>
        <taxon>Bacillota</taxon>
        <taxon>Bacilli</taxon>
        <taxon>Lactobacillales</taxon>
        <taxon>Lactobacillaceae</taxon>
        <taxon>Weissella</taxon>
    </lineage>
</organism>
<keyword evidence="2" id="KW-1185">Reference proteome</keyword>
<dbReference type="EMBL" id="DF820493">
    <property type="protein sequence ID" value="GAK31460.1"/>
    <property type="molecule type" value="Genomic_DNA"/>
</dbReference>
<gene>
    <name evidence="1" type="primary">aroF</name>
    <name evidence="1" type="ORF">WOSG25_100260</name>
</gene>
<name>A0A069CUI1_WEIOS</name>
<protein>
    <submittedName>
        <fullName evidence="1">3-deoxy-D-arabino-heptulosonate-7-phosphate synthase</fullName>
    </submittedName>
</protein>
<dbReference type="STRING" id="1329250.WOSG25_100260"/>
<accession>A0A069CUI1</accession>
<evidence type="ECO:0000313" key="1">
    <source>
        <dbReference type="EMBL" id="GAK31460.1"/>
    </source>
</evidence>
<dbReference type="OrthoDB" id="2146345at2"/>
<sequence length="59" mass="6975">MDFKALLADLHNGEIDSFQVTKDNYLDFYNIWRNYPYQNTVRGIADLDGVVTYVRELEN</sequence>